<evidence type="ECO:0000313" key="3">
    <source>
        <dbReference type="Proteomes" id="UP000035682"/>
    </source>
</evidence>
<dbReference type="GeneID" id="36381856"/>
<feature type="compositionally biased region" description="Low complexity" evidence="1">
    <location>
        <begin position="300"/>
        <end position="309"/>
    </location>
</feature>
<keyword evidence="3" id="KW-1185">Reference proteome</keyword>
<gene>
    <name evidence="2 4 5" type="ORF">SRAE_2000413500</name>
</gene>
<evidence type="ECO:0000313" key="5">
    <source>
        <dbReference type="WormBase" id="SRAE_2000413500"/>
    </source>
</evidence>
<dbReference type="CTD" id="36381856"/>
<dbReference type="WBParaSite" id="SRAE_2000413500.1">
    <property type="protein sequence ID" value="SRAE_2000413500.1"/>
    <property type="gene ID" value="WBGene00264363"/>
</dbReference>
<dbReference type="Proteomes" id="UP000035682">
    <property type="component" value="Unplaced"/>
</dbReference>
<dbReference type="RefSeq" id="XP_024508686.1">
    <property type="nucleotide sequence ID" value="XM_024642968.1"/>
</dbReference>
<evidence type="ECO:0000313" key="2">
    <source>
        <dbReference type="EMBL" id="CEF69486.1"/>
    </source>
</evidence>
<dbReference type="WormBase" id="SRAE_2000413500">
    <property type="protein sequence ID" value="SRP06859"/>
    <property type="gene ID" value="WBGene00264363"/>
</dbReference>
<dbReference type="AlphaFoldDB" id="A0A090LI45"/>
<dbReference type="OrthoDB" id="5858982at2759"/>
<evidence type="ECO:0000313" key="4">
    <source>
        <dbReference type="WBParaSite" id="SRAE_2000413500.1"/>
    </source>
</evidence>
<name>A0A090LI45_STRRB</name>
<feature type="region of interest" description="Disordered" evidence="1">
    <location>
        <begin position="300"/>
        <end position="328"/>
    </location>
</feature>
<proteinExistence type="predicted"/>
<sequence>MAINNSIVISSFPEDEEQNTFSWLIGKIFCRPYWSESDNYTKTNTYITTSDSGYFDWTNSEVSRSSSYHSPTSRIWSDYDLCERDDEDQENNNFMKEKFVDYNSYNKTISKSTSILSSFLDYIPNPFSIELPKKSNSLYQFKNSTKEFSNYSLDNNNNSTNCVSESISKTYFNNNNSKIDKMSSVRKASETQISPVAEQHYRRLLSQISLSNCSLVNENEAMKERLQELESLLDDHMKHLKSIYFTLHKNGYSKLQFPDGDEVNLSQFEGLLLNFKKSSSTEEGFKEENNLDKHFIVENSSSGESSYSSRKLTNSFSELPPVEESYSE</sequence>
<reference evidence="4" key="2">
    <citation type="submission" date="2020-12" db="UniProtKB">
        <authorList>
            <consortium name="WormBaseParasite"/>
        </authorList>
    </citation>
    <scope>IDENTIFICATION</scope>
</reference>
<organism evidence="2">
    <name type="scientific">Strongyloides ratti</name>
    <name type="common">Parasitic roundworm</name>
    <dbReference type="NCBI Taxonomy" id="34506"/>
    <lineage>
        <taxon>Eukaryota</taxon>
        <taxon>Metazoa</taxon>
        <taxon>Ecdysozoa</taxon>
        <taxon>Nematoda</taxon>
        <taxon>Chromadorea</taxon>
        <taxon>Rhabditida</taxon>
        <taxon>Tylenchina</taxon>
        <taxon>Panagrolaimomorpha</taxon>
        <taxon>Strongyloidoidea</taxon>
        <taxon>Strongyloididae</taxon>
        <taxon>Strongyloides</taxon>
    </lineage>
</organism>
<dbReference type="EMBL" id="LN609529">
    <property type="protein sequence ID" value="CEF69486.1"/>
    <property type="molecule type" value="Genomic_DNA"/>
</dbReference>
<evidence type="ECO:0000256" key="1">
    <source>
        <dbReference type="SAM" id="MobiDB-lite"/>
    </source>
</evidence>
<protein>
    <submittedName>
        <fullName evidence="2 4">Uncharacterized protein</fullName>
    </submittedName>
</protein>
<accession>A0A090LI45</accession>
<reference evidence="2 3" key="1">
    <citation type="submission" date="2014-09" db="EMBL/GenBank/DDBJ databases">
        <authorList>
            <person name="Martin A.A."/>
        </authorList>
    </citation>
    <scope>NUCLEOTIDE SEQUENCE</scope>
    <source>
        <strain evidence="3">ED321</strain>
        <strain evidence="2">ED321 Heterogonic</strain>
    </source>
</reference>